<dbReference type="Proteomes" id="UP001239397">
    <property type="component" value="Chromosome"/>
</dbReference>
<sequence>MTTPRSERVTATPAARDAISALRAARGPVMFVQSGGCCGGSVPMCFPAKEFLVGAGDVLLGEIDGAPFYLDSRLDEAWGHGSYVLDVADGDPDGFSLPAGPRRHFVTRVHLDRSVS</sequence>
<dbReference type="RefSeq" id="WP_285996837.1">
    <property type="nucleotide sequence ID" value="NZ_CP127295.1"/>
</dbReference>
<name>A0A9Y2JME2_9PSEU</name>
<evidence type="ECO:0000313" key="1">
    <source>
        <dbReference type="EMBL" id="WIY00370.1"/>
    </source>
</evidence>
<keyword evidence="2" id="KW-1185">Reference proteome</keyword>
<gene>
    <name evidence="1" type="ORF">QRX60_40975</name>
</gene>
<proteinExistence type="predicted"/>
<dbReference type="EMBL" id="CP127295">
    <property type="protein sequence ID" value="WIY00370.1"/>
    <property type="molecule type" value="Genomic_DNA"/>
</dbReference>
<dbReference type="KEGG" id="amog:QRX60_40975"/>
<evidence type="ECO:0000313" key="2">
    <source>
        <dbReference type="Proteomes" id="UP001239397"/>
    </source>
</evidence>
<accession>A0A9Y2JME2</accession>
<dbReference type="Pfam" id="PF05610">
    <property type="entry name" value="DUF779"/>
    <property type="match status" value="1"/>
</dbReference>
<protein>
    <submittedName>
        <fullName evidence="1">DUF779 domain-containing protein</fullName>
    </submittedName>
</protein>
<reference evidence="1 2" key="1">
    <citation type="submission" date="2023-06" db="EMBL/GenBank/DDBJ databases">
        <authorList>
            <person name="Oyuntsetseg B."/>
            <person name="Kim S.B."/>
        </authorList>
    </citation>
    <scope>NUCLEOTIDE SEQUENCE [LARGE SCALE GENOMIC DNA]</scope>
    <source>
        <strain evidence="1 2">4-36</strain>
    </source>
</reference>
<dbReference type="InterPro" id="IPR008497">
    <property type="entry name" value="DUF779"/>
</dbReference>
<organism evidence="1 2">
    <name type="scientific">Amycolatopsis mongoliensis</name>
    <dbReference type="NCBI Taxonomy" id="715475"/>
    <lineage>
        <taxon>Bacteria</taxon>
        <taxon>Bacillati</taxon>
        <taxon>Actinomycetota</taxon>
        <taxon>Actinomycetes</taxon>
        <taxon>Pseudonocardiales</taxon>
        <taxon>Pseudonocardiaceae</taxon>
        <taxon>Amycolatopsis</taxon>
    </lineage>
</organism>
<dbReference type="PIRSF" id="PIRSF009151">
    <property type="entry name" value="DUF779"/>
    <property type="match status" value="1"/>
</dbReference>
<dbReference type="AlphaFoldDB" id="A0A9Y2JME2"/>